<keyword evidence="3" id="KW-1185">Reference proteome</keyword>
<feature type="non-terminal residue" evidence="2">
    <location>
        <position position="241"/>
    </location>
</feature>
<gene>
    <name evidence="2" type="ORF">Taro_023927</name>
</gene>
<proteinExistence type="predicted"/>
<name>A0A843V9T8_COLES</name>
<dbReference type="Proteomes" id="UP000652761">
    <property type="component" value="Unassembled WGS sequence"/>
</dbReference>
<protein>
    <submittedName>
        <fullName evidence="2">Uncharacterized protein</fullName>
    </submittedName>
</protein>
<comment type="caution">
    <text evidence="2">The sequence shown here is derived from an EMBL/GenBank/DDBJ whole genome shotgun (WGS) entry which is preliminary data.</text>
</comment>
<evidence type="ECO:0000313" key="3">
    <source>
        <dbReference type="Proteomes" id="UP000652761"/>
    </source>
</evidence>
<evidence type="ECO:0000256" key="1">
    <source>
        <dbReference type="SAM" id="MobiDB-lite"/>
    </source>
</evidence>
<dbReference type="AlphaFoldDB" id="A0A843V9T8"/>
<sequence length="241" mass="27018">FRRSVSTHRQIVSTALASEQASGRDSECRHIGRLCRHHWLLLQNRLLGGTKPLAESSVGSCGDSEALGLLVLDHECSTEEDSDMDDDEEELAILTKKMQNFHRKRKPFQSNSKKTDRKSFPQKSESSKEKEVIYYECKKLGHMRGECLELQKMFKKGRFSKLKTMLAHCKSSPTSLICLEASLLPGTQEASQPHDIHPLDSYSTIAPWVRSGRVNLRHHREVGEGLGVAAQVPAALGELLI</sequence>
<feature type="region of interest" description="Disordered" evidence="1">
    <location>
        <begin position="102"/>
        <end position="125"/>
    </location>
</feature>
<dbReference type="OrthoDB" id="8056975at2759"/>
<evidence type="ECO:0000313" key="2">
    <source>
        <dbReference type="EMBL" id="MQL91317.1"/>
    </source>
</evidence>
<dbReference type="EMBL" id="NMUH01001326">
    <property type="protein sequence ID" value="MQL91317.1"/>
    <property type="molecule type" value="Genomic_DNA"/>
</dbReference>
<organism evidence="2 3">
    <name type="scientific">Colocasia esculenta</name>
    <name type="common">Wild taro</name>
    <name type="synonym">Arum esculentum</name>
    <dbReference type="NCBI Taxonomy" id="4460"/>
    <lineage>
        <taxon>Eukaryota</taxon>
        <taxon>Viridiplantae</taxon>
        <taxon>Streptophyta</taxon>
        <taxon>Embryophyta</taxon>
        <taxon>Tracheophyta</taxon>
        <taxon>Spermatophyta</taxon>
        <taxon>Magnoliopsida</taxon>
        <taxon>Liliopsida</taxon>
        <taxon>Araceae</taxon>
        <taxon>Aroideae</taxon>
        <taxon>Colocasieae</taxon>
        <taxon>Colocasia</taxon>
    </lineage>
</organism>
<reference evidence="2" key="1">
    <citation type="submission" date="2017-07" db="EMBL/GenBank/DDBJ databases">
        <title>Taro Niue Genome Assembly and Annotation.</title>
        <authorList>
            <person name="Atibalentja N."/>
            <person name="Keating K."/>
            <person name="Fields C.J."/>
        </authorList>
    </citation>
    <scope>NUCLEOTIDE SEQUENCE</scope>
    <source>
        <strain evidence="2">Niue_2</strain>
        <tissue evidence="2">Leaf</tissue>
    </source>
</reference>
<accession>A0A843V9T8</accession>
<feature type="non-terminal residue" evidence="2">
    <location>
        <position position="1"/>
    </location>
</feature>
<feature type="compositionally biased region" description="Basic and acidic residues" evidence="1">
    <location>
        <begin position="113"/>
        <end position="125"/>
    </location>
</feature>